<reference evidence="9 10" key="1">
    <citation type="submission" date="2019-09" db="EMBL/GenBank/DDBJ databases">
        <title>A chromosome-level genome assembly of the Chinese tupelo Nyssa sinensis.</title>
        <authorList>
            <person name="Yang X."/>
            <person name="Kang M."/>
            <person name="Yang Y."/>
            <person name="Xiong H."/>
            <person name="Wang M."/>
            <person name="Zhang Z."/>
            <person name="Wang Z."/>
            <person name="Wu H."/>
            <person name="Ma T."/>
            <person name="Liu J."/>
            <person name="Xi Z."/>
        </authorList>
    </citation>
    <scope>NUCLEOTIDE SEQUENCE [LARGE SCALE GENOMIC DNA]</scope>
    <source>
        <strain evidence="9">J267</strain>
        <tissue evidence="9">Leaf</tissue>
    </source>
</reference>
<organism evidence="9 10">
    <name type="scientific">Nyssa sinensis</name>
    <dbReference type="NCBI Taxonomy" id="561372"/>
    <lineage>
        <taxon>Eukaryota</taxon>
        <taxon>Viridiplantae</taxon>
        <taxon>Streptophyta</taxon>
        <taxon>Embryophyta</taxon>
        <taxon>Tracheophyta</taxon>
        <taxon>Spermatophyta</taxon>
        <taxon>Magnoliopsida</taxon>
        <taxon>eudicotyledons</taxon>
        <taxon>Gunneridae</taxon>
        <taxon>Pentapetalae</taxon>
        <taxon>asterids</taxon>
        <taxon>Cornales</taxon>
        <taxon>Nyssaceae</taxon>
        <taxon>Nyssa</taxon>
    </lineage>
</organism>
<comment type="pathway">
    <text evidence="1">Protein modification; protein ubiquitination.</text>
</comment>
<name>A0A5J5BR27_9ASTE</name>
<dbReference type="CDD" id="cd20335">
    <property type="entry name" value="BRcat_RBR"/>
    <property type="match status" value="1"/>
</dbReference>
<dbReference type="Gene3D" id="1.20.120.1750">
    <property type="match status" value="1"/>
</dbReference>
<protein>
    <recommendedName>
        <fullName evidence="8">RING-type domain-containing protein</fullName>
    </recommendedName>
</protein>
<dbReference type="GO" id="GO:0004842">
    <property type="term" value="F:ubiquitin-protein transferase activity"/>
    <property type="evidence" value="ECO:0007669"/>
    <property type="project" value="TreeGrafter"/>
</dbReference>
<dbReference type="GO" id="GO:0043161">
    <property type="term" value="P:proteasome-mediated ubiquitin-dependent protein catabolic process"/>
    <property type="evidence" value="ECO:0007669"/>
    <property type="project" value="TreeGrafter"/>
</dbReference>
<dbReference type="GO" id="GO:0000151">
    <property type="term" value="C:ubiquitin ligase complex"/>
    <property type="evidence" value="ECO:0007669"/>
    <property type="project" value="TreeGrafter"/>
</dbReference>
<keyword evidence="10" id="KW-1185">Reference proteome</keyword>
<evidence type="ECO:0000256" key="2">
    <source>
        <dbReference type="ARBA" id="ARBA00022679"/>
    </source>
</evidence>
<dbReference type="GO" id="GO:0043130">
    <property type="term" value="F:ubiquitin binding"/>
    <property type="evidence" value="ECO:0007669"/>
    <property type="project" value="TreeGrafter"/>
</dbReference>
<evidence type="ECO:0000256" key="6">
    <source>
        <dbReference type="ARBA" id="ARBA00022786"/>
    </source>
</evidence>
<dbReference type="PROSITE" id="PS51873">
    <property type="entry name" value="TRIAD"/>
    <property type="match status" value="1"/>
</dbReference>
<dbReference type="GO" id="GO:0097039">
    <property type="term" value="P:protein linear polyubiquitination"/>
    <property type="evidence" value="ECO:0007669"/>
    <property type="project" value="TreeGrafter"/>
</dbReference>
<dbReference type="AlphaFoldDB" id="A0A5J5BR27"/>
<evidence type="ECO:0000313" key="9">
    <source>
        <dbReference type="EMBL" id="KAA8545633.1"/>
    </source>
</evidence>
<dbReference type="InterPro" id="IPR002867">
    <property type="entry name" value="IBR_dom"/>
</dbReference>
<keyword evidence="4" id="KW-0677">Repeat</keyword>
<sequence length="215" mass="23917">MDGHADADPAVAASYHFQIYLLRPLVSYSEAILPNATASSPNAAAATPFLQISLSGGIYSYHIPSFLVLWNVLGRGWGDEWRGGAGRNLQGFFRGICSIWWWQLQVLPIFDCPSVYRVAEPETTGGPFACGACYVETCTGCHLEYHPYVSCERYKELKEDPDLSLNEWRQGKDNVKGCPVCGYIIEKVDGCDHIECRCGRQICRVCLESFSSNDD</sequence>
<dbReference type="Proteomes" id="UP000325577">
    <property type="component" value="Linkage Group LG10"/>
</dbReference>
<keyword evidence="7" id="KW-0862">Zinc</keyword>
<accession>A0A5J5BR27</accession>
<evidence type="ECO:0000259" key="8">
    <source>
        <dbReference type="PROSITE" id="PS51873"/>
    </source>
</evidence>
<dbReference type="PANTHER" id="PTHR22770:SF13">
    <property type="entry name" value="RING-TYPE DOMAIN-CONTAINING PROTEIN"/>
    <property type="match status" value="1"/>
</dbReference>
<dbReference type="UniPathway" id="UPA00143"/>
<dbReference type="Pfam" id="PF01485">
    <property type="entry name" value="IBR"/>
    <property type="match status" value="1"/>
</dbReference>
<keyword evidence="2" id="KW-0808">Transferase</keyword>
<dbReference type="PANTHER" id="PTHR22770">
    <property type="entry name" value="UBIQUITIN CONJUGATING ENZYME 7 INTERACTING PROTEIN-RELATED"/>
    <property type="match status" value="1"/>
</dbReference>
<evidence type="ECO:0000256" key="1">
    <source>
        <dbReference type="ARBA" id="ARBA00004906"/>
    </source>
</evidence>
<keyword evidence="3" id="KW-0479">Metal-binding</keyword>
<evidence type="ECO:0000256" key="5">
    <source>
        <dbReference type="ARBA" id="ARBA00022771"/>
    </source>
</evidence>
<gene>
    <name evidence="9" type="ORF">F0562_020417</name>
</gene>
<keyword evidence="5" id="KW-0863">Zinc-finger</keyword>
<evidence type="ECO:0000256" key="7">
    <source>
        <dbReference type="ARBA" id="ARBA00022833"/>
    </source>
</evidence>
<dbReference type="GO" id="GO:0008270">
    <property type="term" value="F:zinc ion binding"/>
    <property type="evidence" value="ECO:0007669"/>
    <property type="project" value="UniProtKB-KW"/>
</dbReference>
<evidence type="ECO:0000313" key="10">
    <source>
        <dbReference type="Proteomes" id="UP000325577"/>
    </source>
</evidence>
<evidence type="ECO:0000256" key="4">
    <source>
        <dbReference type="ARBA" id="ARBA00022737"/>
    </source>
</evidence>
<dbReference type="InterPro" id="IPR051628">
    <property type="entry name" value="LUBAC_E3_Ligases"/>
</dbReference>
<keyword evidence="6" id="KW-0833">Ubl conjugation pathway</keyword>
<dbReference type="OrthoDB" id="1691164at2759"/>
<feature type="domain" description="RING-type" evidence="8">
    <location>
        <begin position="1"/>
        <end position="215"/>
    </location>
</feature>
<dbReference type="EMBL" id="CM018033">
    <property type="protein sequence ID" value="KAA8545633.1"/>
    <property type="molecule type" value="Genomic_DNA"/>
</dbReference>
<dbReference type="SUPFAM" id="SSF57850">
    <property type="entry name" value="RING/U-box"/>
    <property type="match status" value="1"/>
</dbReference>
<evidence type="ECO:0000256" key="3">
    <source>
        <dbReference type="ARBA" id="ARBA00022723"/>
    </source>
</evidence>
<dbReference type="InterPro" id="IPR044066">
    <property type="entry name" value="TRIAD_supradom"/>
</dbReference>
<proteinExistence type="predicted"/>